<evidence type="ECO:0000313" key="2">
    <source>
        <dbReference type="EMBL" id="MDX6805312.1"/>
    </source>
</evidence>
<reference evidence="2 3" key="1">
    <citation type="submission" date="2023-11" db="EMBL/GenBank/DDBJ databases">
        <authorList>
            <person name="Bao R."/>
        </authorList>
    </citation>
    <scope>NUCLEOTIDE SEQUENCE [LARGE SCALE GENOMIC DNA]</scope>
    <source>
        <strain evidence="2 3">PJ23</strain>
    </source>
</reference>
<dbReference type="PANTHER" id="PTHR34821">
    <property type="entry name" value="INNER MEMBRANE PROTEIN YDCZ"/>
    <property type="match status" value="1"/>
</dbReference>
<proteinExistence type="predicted"/>
<keyword evidence="3" id="KW-1185">Reference proteome</keyword>
<dbReference type="Proteomes" id="UP001274321">
    <property type="component" value="Unassembled WGS sequence"/>
</dbReference>
<feature type="transmembrane region" description="Helical" evidence="1">
    <location>
        <begin position="32"/>
        <end position="58"/>
    </location>
</feature>
<name>A0ABU4RKE7_9HYPH</name>
<dbReference type="InterPro" id="IPR006750">
    <property type="entry name" value="YdcZ"/>
</dbReference>
<feature type="transmembrane region" description="Helical" evidence="1">
    <location>
        <begin position="96"/>
        <end position="119"/>
    </location>
</feature>
<dbReference type="EMBL" id="JAXAFJ010000002">
    <property type="protein sequence ID" value="MDX6805312.1"/>
    <property type="molecule type" value="Genomic_DNA"/>
</dbReference>
<feature type="transmembrane region" description="Helical" evidence="1">
    <location>
        <begin position="131"/>
        <end position="149"/>
    </location>
</feature>
<protein>
    <submittedName>
        <fullName evidence="2">DMT family transporter</fullName>
    </submittedName>
</protein>
<keyword evidence="1" id="KW-0812">Transmembrane</keyword>
<gene>
    <name evidence="2" type="ORF">SCD90_04475</name>
</gene>
<keyword evidence="1" id="KW-0472">Membrane</keyword>
<keyword evidence="1" id="KW-1133">Transmembrane helix</keyword>
<dbReference type="PANTHER" id="PTHR34821:SF2">
    <property type="entry name" value="INNER MEMBRANE PROTEIN YDCZ"/>
    <property type="match status" value="1"/>
</dbReference>
<accession>A0ABU4RKE7</accession>
<sequence>MLAKILLSAFALTAGVAFSVQSGINAGLARQLGSSLIAATISFSVGTIALTTIGLATGQLVIGSGSLKSVPVWMWLSGGLLGACIVYSSVLLVPRLGVAAVAALIIAGQLIAAAVMDHYGLLGAPVHELTVLRMTGLLLLIMGAVLVRFT</sequence>
<dbReference type="Pfam" id="PF04657">
    <property type="entry name" value="DMT_YdcZ"/>
    <property type="match status" value="1"/>
</dbReference>
<feature type="transmembrane region" description="Helical" evidence="1">
    <location>
        <begin position="70"/>
        <end position="90"/>
    </location>
</feature>
<evidence type="ECO:0000256" key="1">
    <source>
        <dbReference type="SAM" id="Phobius"/>
    </source>
</evidence>
<organism evidence="2 3">
    <name type="scientific">Terrihabitans rhizophilus</name>
    <dbReference type="NCBI Taxonomy" id="3092662"/>
    <lineage>
        <taxon>Bacteria</taxon>
        <taxon>Pseudomonadati</taxon>
        <taxon>Pseudomonadota</taxon>
        <taxon>Alphaproteobacteria</taxon>
        <taxon>Hyphomicrobiales</taxon>
        <taxon>Terrihabitans</taxon>
    </lineage>
</organism>
<comment type="caution">
    <text evidence="2">The sequence shown here is derived from an EMBL/GenBank/DDBJ whole genome shotgun (WGS) entry which is preliminary data.</text>
</comment>
<dbReference type="RefSeq" id="WP_319843433.1">
    <property type="nucleotide sequence ID" value="NZ_JAXAFJ010000002.1"/>
</dbReference>
<evidence type="ECO:0000313" key="3">
    <source>
        <dbReference type="Proteomes" id="UP001274321"/>
    </source>
</evidence>